<dbReference type="Pfam" id="PF05721">
    <property type="entry name" value="PhyH"/>
    <property type="match status" value="1"/>
</dbReference>
<name>A0A382XJ53_9ZZZZ</name>
<evidence type="ECO:0000313" key="1">
    <source>
        <dbReference type="EMBL" id="SVD71152.1"/>
    </source>
</evidence>
<sequence>DLLSFHQCFIDLIDRPGIFDLVVDIMGPYLALSMSQAIVRASTPEFLGYTHTDGGEGLRRIRVTESSRPLAMKALYLLTDVFEPNSSNFTVFPGSHMRPFPELDEKQPSPEMPGAVPLMGEAGDCFLFSHSLWHGPSKNNSGRARKTLLYNYCQLFMRPYDYAVTGDVLDRCTPRQRRLLGDLGYDFRPGSYAYVPEDQAELIMKQAS</sequence>
<dbReference type="InterPro" id="IPR008775">
    <property type="entry name" value="Phytyl_CoA_dOase-like"/>
</dbReference>
<evidence type="ECO:0008006" key="2">
    <source>
        <dbReference type="Google" id="ProtNLM"/>
    </source>
</evidence>
<gene>
    <name evidence="1" type="ORF">METZ01_LOCUS424006</name>
</gene>
<accession>A0A382XJ53</accession>
<dbReference type="SUPFAM" id="SSF51197">
    <property type="entry name" value="Clavaminate synthase-like"/>
    <property type="match status" value="1"/>
</dbReference>
<proteinExistence type="predicted"/>
<dbReference type="AlphaFoldDB" id="A0A382XJ53"/>
<organism evidence="1">
    <name type="scientific">marine metagenome</name>
    <dbReference type="NCBI Taxonomy" id="408172"/>
    <lineage>
        <taxon>unclassified sequences</taxon>
        <taxon>metagenomes</taxon>
        <taxon>ecological metagenomes</taxon>
    </lineage>
</organism>
<dbReference type="Gene3D" id="2.60.120.620">
    <property type="entry name" value="q2cbj1_9rhob like domain"/>
    <property type="match status" value="1"/>
</dbReference>
<protein>
    <recommendedName>
        <fullName evidence="2">Phytanoyl-CoA dioxygenase</fullName>
    </recommendedName>
</protein>
<reference evidence="1" key="1">
    <citation type="submission" date="2018-05" db="EMBL/GenBank/DDBJ databases">
        <authorList>
            <person name="Lanie J.A."/>
            <person name="Ng W.-L."/>
            <person name="Kazmierczak K.M."/>
            <person name="Andrzejewski T.M."/>
            <person name="Davidsen T.M."/>
            <person name="Wayne K.J."/>
            <person name="Tettelin H."/>
            <person name="Glass J.I."/>
            <person name="Rusch D."/>
            <person name="Podicherti R."/>
            <person name="Tsui H.-C.T."/>
            <person name="Winkler M.E."/>
        </authorList>
    </citation>
    <scope>NUCLEOTIDE SEQUENCE</scope>
</reference>
<feature type="non-terminal residue" evidence="1">
    <location>
        <position position="1"/>
    </location>
</feature>
<dbReference type="EMBL" id="UINC01168224">
    <property type="protein sequence ID" value="SVD71152.1"/>
    <property type="molecule type" value="Genomic_DNA"/>
</dbReference>